<evidence type="ECO:0000259" key="8">
    <source>
        <dbReference type="Pfam" id="PF08501"/>
    </source>
</evidence>
<dbReference type="PANTHER" id="PTHR21089">
    <property type="entry name" value="SHIKIMATE DEHYDROGENASE"/>
    <property type="match status" value="1"/>
</dbReference>
<keyword evidence="4 7" id="KW-0560">Oxidoreductase</keyword>
<feature type="binding site" evidence="7">
    <location>
        <position position="250"/>
    </location>
    <ligand>
        <name>NADP(+)</name>
        <dbReference type="ChEBI" id="CHEBI:58349"/>
    </ligand>
</feature>
<feature type="binding site" evidence="7">
    <location>
        <position position="111"/>
    </location>
    <ligand>
        <name>shikimate</name>
        <dbReference type="ChEBI" id="CHEBI:36208"/>
    </ligand>
</feature>
<dbReference type="InterPro" id="IPR022893">
    <property type="entry name" value="Shikimate_DH_fam"/>
</dbReference>
<dbReference type="NCBIfam" id="NF009201">
    <property type="entry name" value="PRK12549.1"/>
    <property type="match status" value="1"/>
</dbReference>
<comment type="caution">
    <text evidence="9">The sequence shown here is derived from an EMBL/GenBank/DDBJ whole genome shotgun (WGS) entry which is preliminary data.</text>
</comment>
<dbReference type="GO" id="GO:0004764">
    <property type="term" value="F:shikimate 3-dehydrogenase (NADP+) activity"/>
    <property type="evidence" value="ECO:0007669"/>
    <property type="project" value="UniProtKB-UniRule"/>
</dbReference>
<dbReference type="HAMAP" id="MF_00222">
    <property type="entry name" value="Shikimate_DH_AroE"/>
    <property type="match status" value="1"/>
</dbReference>
<evidence type="ECO:0000256" key="5">
    <source>
        <dbReference type="ARBA" id="ARBA00023141"/>
    </source>
</evidence>
<dbReference type="NCBIfam" id="NF001319">
    <property type="entry name" value="PRK00258.3-3"/>
    <property type="match status" value="1"/>
</dbReference>
<evidence type="ECO:0000256" key="7">
    <source>
        <dbReference type="HAMAP-Rule" id="MF_00222"/>
    </source>
</evidence>
<evidence type="ECO:0000313" key="10">
    <source>
        <dbReference type="Proteomes" id="UP000566995"/>
    </source>
</evidence>
<feature type="binding site" evidence="7">
    <location>
        <position position="87"/>
    </location>
    <ligand>
        <name>NADP(+)</name>
        <dbReference type="ChEBI" id="CHEBI:58349"/>
    </ligand>
</feature>
<gene>
    <name evidence="7" type="primary">aroE</name>
    <name evidence="9" type="ORF">HNP46_003736</name>
</gene>
<feature type="binding site" evidence="7">
    <location>
        <position position="227"/>
    </location>
    <ligand>
        <name>NADP(+)</name>
        <dbReference type="ChEBI" id="CHEBI:58349"/>
    </ligand>
</feature>
<dbReference type="GO" id="GO:0009423">
    <property type="term" value="P:chorismate biosynthetic process"/>
    <property type="evidence" value="ECO:0007669"/>
    <property type="project" value="UniProtKB-UniRule"/>
</dbReference>
<comment type="pathway">
    <text evidence="6">Aromatic compound metabolism; 3,4-dihydroxybenzoate biosynthesis; 3-dehydroquinate from D-quinate (NAD(+) route).</text>
</comment>
<keyword evidence="3 7" id="KW-0521">NADP</keyword>
<evidence type="ECO:0000313" key="9">
    <source>
        <dbReference type="EMBL" id="MBB4864864.1"/>
    </source>
</evidence>
<dbReference type="PANTHER" id="PTHR21089:SF1">
    <property type="entry name" value="BIFUNCTIONAL 3-DEHYDROQUINATE DEHYDRATASE_SHIKIMATE DEHYDROGENASE, CHLOROPLASTIC"/>
    <property type="match status" value="1"/>
</dbReference>
<dbReference type="FunFam" id="3.40.50.720:FF:000086">
    <property type="entry name" value="Quinate/shikimate dehydrogenase"/>
    <property type="match status" value="1"/>
</dbReference>
<comment type="similarity">
    <text evidence="7">Belongs to the shikimate dehydrogenase family.</text>
</comment>
<dbReference type="UniPathway" id="UPA00053">
    <property type="reaction ID" value="UER00087"/>
</dbReference>
<dbReference type="Gene3D" id="3.40.50.10860">
    <property type="entry name" value="Leucine Dehydrogenase, chain A, domain 1"/>
    <property type="match status" value="1"/>
</dbReference>
<dbReference type="EMBL" id="JACHLI010000014">
    <property type="protein sequence ID" value="MBB4864864.1"/>
    <property type="molecule type" value="Genomic_DNA"/>
</dbReference>
<dbReference type="InterPro" id="IPR036291">
    <property type="entry name" value="NAD(P)-bd_dom_sf"/>
</dbReference>
<dbReference type="InterPro" id="IPR013708">
    <property type="entry name" value="Shikimate_DH-bd_N"/>
</dbReference>
<dbReference type="RefSeq" id="WP_184591682.1">
    <property type="nucleotide sequence ID" value="NZ_JACHLI010000014.1"/>
</dbReference>
<evidence type="ECO:0000256" key="2">
    <source>
        <dbReference type="ARBA" id="ARBA00022605"/>
    </source>
</evidence>
<dbReference type="GO" id="GO:0005829">
    <property type="term" value="C:cytosol"/>
    <property type="evidence" value="ECO:0007669"/>
    <property type="project" value="TreeGrafter"/>
</dbReference>
<dbReference type="Pfam" id="PF08501">
    <property type="entry name" value="Shikimate_dh_N"/>
    <property type="match status" value="1"/>
</dbReference>
<dbReference type="Proteomes" id="UP000566995">
    <property type="component" value="Unassembled WGS sequence"/>
</dbReference>
<dbReference type="SUPFAM" id="SSF51735">
    <property type="entry name" value="NAD(P)-binding Rossmann-fold domains"/>
    <property type="match status" value="1"/>
</dbReference>
<dbReference type="GO" id="GO:0009073">
    <property type="term" value="P:aromatic amino acid family biosynthetic process"/>
    <property type="evidence" value="ECO:0007669"/>
    <property type="project" value="UniProtKB-KW"/>
</dbReference>
<comment type="pathway">
    <text evidence="1 7">Metabolic intermediate biosynthesis; chorismate biosynthesis; chorismate from D-erythrose 4-phosphate and phosphoenolpyruvate: step 4/7.</text>
</comment>
<comment type="catalytic activity">
    <reaction evidence="7">
        <text>shikimate + NADP(+) = 3-dehydroshikimate + NADPH + H(+)</text>
        <dbReference type="Rhea" id="RHEA:17737"/>
        <dbReference type="ChEBI" id="CHEBI:15378"/>
        <dbReference type="ChEBI" id="CHEBI:16630"/>
        <dbReference type="ChEBI" id="CHEBI:36208"/>
        <dbReference type="ChEBI" id="CHEBI:57783"/>
        <dbReference type="ChEBI" id="CHEBI:58349"/>
        <dbReference type="EC" id="1.1.1.25"/>
    </reaction>
</comment>
<feature type="binding site" evidence="7">
    <location>
        <position position="257"/>
    </location>
    <ligand>
        <name>shikimate</name>
        <dbReference type="ChEBI" id="CHEBI:36208"/>
    </ligand>
</feature>
<dbReference type="CDD" id="cd01065">
    <property type="entry name" value="NAD_bind_Shikimate_DH"/>
    <property type="match status" value="1"/>
</dbReference>
<organism evidence="9 10">
    <name type="scientific">Pseudomonas nitroreducens</name>
    <dbReference type="NCBI Taxonomy" id="46680"/>
    <lineage>
        <taxon>Bacteria</taxon>
        <taxon>Pseudomonadati</taxon>
        <taxon>Pseudomonadota</taxon>
        <taxon>Gammaproteobacteria</taxon>
        <taxon>Pseudomonadales</taxon>
        <taxon>Pseudomonadaceae</taxon>
        <taxon>Pseudomonas</taxon>
    </lineage>
</organism>
<feature type="binding site" evidence="7">
    <location>
        <begin position="135"/>
        <end position="139"/>
    </location>
    <ligand>
        <name>NADP(+)</name>
        <dbReference type="ChEBI" id="CHEBI:58349"/>
    </ligand>
</feature>
<dbReference type="GO" id="GO:0050661">
    <property type="term" value="F:NADP binding"/>
    <property type="evidence" value="ECO:0007669"/>
    <property type="project" value="TreeGrafter"/>
</dbReference>
<sequence length="282" mass="29989">MSEYRTVLAGLIGAGIQASRTPALHEREGDAQGLRYLYRLIDLDTLGVDAGALPDLLAAAERMGYTGLNITFPCKQAVMPLLHELSDEARGIGAVNTVVLRDGRRIGHNTDCLGFAEGFRRNLSDAPRACVVQLGAGGAGAAVAHALLSEGVAQLTIFDVDLARAQALVDNLNAHFGGQRAWAGHDLAGAIAEADGLVNTTPVGMAKLPGAPLPLELLHPRLWVAEIIYFPLETELLRHARCLGCRTLDGGNMAVFQAVKAFELFSGMEANAQRMLTHFSAM</sequence>
<keyword evidence="5 7" id="KW-0057">Aromatic amino acid biosynthesis</keyword>
<feature type="binding site" evidence="7">
    <location>
        <position position="96"/>
    </location>
    <ligand>
        <name>shikimate</name>
        <dbReference type="ChEBI" id="CHEBI:36208"/>
    </ligand>
</feature>
<evidence type="ECO:0000256" key="1">
    <source>
        <dbReference type="ARBA" id="ARBA00004871"/>
    </source>
</evidence>
<feature type="domain" description="Shikimate dehydrogenase substrate binding N-terminal" evidence="8">
    <location>
        <begin position="11"/>
        <end position="98"/>
    </location>
</feature>
<comment type="function">
    <text evidence="7">Involved in the biosynthesis of the chorismate, which leads to the biosynthesis of aromatic amino acids. Catalyzes the reversible NADPH linked reduction of 3-dehydroshikimate (DHSA) to yield shikimate (SA).</text>
</comment>
<comment type="caution">
    <text evidence="7">Lacks conserved residue(s) required for the propagation of feature annotation.</text>
</comment>
<dbReference type="GO" id="GO:0008652">
    <property type="term" value="P:amino acid biosynthetic process"/>
    <property type="evidence" value="ECO:0007669"/>
    <property type="project" value="UniProtKB-KW"/>
</dbReference>
<dbReference type="AlphaFoldDB" id="A0A7W7KM57"/>
<dbReference type="Gene3D" id="3.40.50.720">
    <property type="entry name" value="NAD(P)-binding Rossmann-like Domain"/>
    <property type="match status" value="1"/>
</dbReference>
<keyword evidence="2 7" id="KW-0028">Amino-acid biosynthesis</keyword>
<proteinExistence type="inferred from homology"/>
<dbReference type="EC" id="1.1.1.25" evidence="7"/>
<name>A0A7W7KM57_PSENT</name>
<evidence type="ECO:0000256" key="4">
    <source>
        <dbReference type="ARBA" id="ARBA00023002"/>
    </source>
</evidence>
<feature type="binding site" evidence="7">
    <location>
        <position position="229"/>
    </location>
    <ligand>
        <name>shikimate</name>
        <dbReference type="ChEBI" id="CHEBI:36208"/>
    </ligand>
</feature>
<comment type="subunit">
    <text evidence="7">Homodimer.</text>
</comment>
<dbReference type="InterPro" id="IPR046346">
    <property type="entry name" value="Aminoacid_DH-like_N_sf"/>
</dbReference>
<feature type="binding site" evidence="7">
    <location>
        <begin position="19"/>
        <end position="21"/>
    </location>
    <ligand>
        <name>shikimate</name>
        <dbReference type="ChEBI" id="CHEBI:36208"/>
    </ligand>
</feature>
<protein>
    <recommendedName>
        <fullName evidence="7">Shikimate dehydrogenase (NADP(+))</fullName>
        <shortName evidence="7">SDH</shortName>
        <ecNumber evidence="7">1.1.1.25</ecNumber>
    </recommendedName>
</protein>
<reference evidence="9 10" key="1">
    <citation type="submission" date="2020-08" db="EMBL/GenBank/DDBJ databases">
        <title>Functional genomics of gut bacteria from endangered species of beetles.</title>
        <authorList>
            <person name="Carlos-Shanley C."/>
        </authorList>
    </citation>
    <scope>NUCLEOTIDE SEQUENCE [LARGE SCALE GENOMIC DNA]</scope>
    <source>
        <strain evidence="9 10">S00179</strain>
    </source>
</reference>
<accession>A0A7W7KM57</accession>
<feature type="active site" description="Proton acceptor" evidence="7">
    <location>
        <position position="75"/>
    </location>
</feature>
<dbReference type="SUPFAM" id="SSF53223">
    <property type="entry name" value="Aminoacid dehydrogenase-like, N-terminal domain"/>
    <property type="match status" value="1"/>
</dbReference>
<evidence type="ECO:0000256" key="3">
    <source>
        <dbReference type="ARBA" id="ARBA00022857"/>
    </source>
</evidence>
<evidence type="ECO:0000256" key="6">
    <source>
        <dbReference type="ARBA" id="ARBA00060613"/>
    </source>
</evidence>
<dbReference type="GO" id="GO:0019632">
    <property type="term" value="P:shikimate metabolic process"/>
    <property type="evidence" value="ECO:0007669"/>
    <property type="project" value="TreeGrafter"/>
</dbReference>
<feature type="binding site" evidence="7">
    <location>
        <position position="71"/>
    </location>
    <ligand>
        <name>shikimate</name>
        <dbReference type="ChEBI" id="CHEBI:36208"/>
    </ligand>
</feature>